<dbReference type="PROSITE" id="PS00932">
    <property type="entry name" value="MOLYBDOPTERIN_PROK_3"/>
    <property type="match status" value="1"/>
</dbReference>
<dbReference type="SUPFAM" id="SSF53706">
    <property type="entry name" value="Formate dehydrogenase/DMSO reductase, domains 1-3"/>
    <property type="match status" value="1"/>
</dbReference>
<dbReference type="GO" id="GO:0051536">
    <property type="term" value="F:iron-sulfur cluster binding"/>
    <property type="evidence" value="ECO:0007669"/>
    <property type="project" value="UniProtKB-KW"/>
</dbReference>
<protein>
    <submittedName>
        <fullName evidence="9">Formate dehydrogenase</fullName>
    </submittedName>
</protein>
<evidence type="ECO:0000256" key="2">
    <source>
        <dbReference type="ARBA" id="ARBA00010312"/>
    </source>
</evidence>
<evidence type="ECO:0000313" key="9">
    <source>
        <dbReference type="EMBL" id="PHV65631.1"/>
    </source>
</evidence>
<comment type="caution">
    <text evidence="9">The sequence shown here is derived from an EMBL/GenBank/DDBJ whole genome shotgun (WGS) entry which is preliminary data.</text>
</comment>
<evidence type="ECO:0000313" key="10">
    <source>
        <dbReference type="Proteomes" id="UP000225108"/>
    </source>
</evidence>
<keyword evidence="4" id="KW-0479">Metal-binding</keyword>
<keyword evidence="6" id="KW-0408">Iron</keyword>
<dbReference type="Gene3D" id="2.20.25.90">
    <property type="entry name" value="ADC-like domains"/>
    <property type="match status" value="1"/>
</dbReference>
<dbReference type="Gene3D" id="2.40.40.20">
    <property type="match status" value="1"/>
</dbReference>
<dbReference type="PROSITE" id="PS51669">
    <property type="entry name" value="4FE4S_MOW_BIS_MGD"/>
    <property type="match status" value="1"/>
</dbReference>
<dbReference type="EMBL" id="PEBD01000010">
    <property type="protein sequence ID" value="PHV65631.1"/>
    <property type="molecule type" value="Genomic_DNA"/>
</dbReference>
<evidence type="ECO:0000256" key="4">
    <source>
        <dbReference type="ARBA" id="ARBA00022723"/>
    </source>
</evidence>
<evidence type="ECO:0000256" key="7">
    <source>
        <dbReference type="ARBA" id="ARBA00023014"/>
    </source>
</evidence>
<name>A0A2G3PIK0_WILMA</name>
<dbReference type="InterPro" id="IPR050612">
    <property type="entry name" value="Prok_Mopterin_Oxidored"/>
</dbReference>
<evidence type="ECO:0000256" key="5">
    <source>
        <dbReference type="ARBA" id="ARBA00023002"/>
    </source>
</evidence>
<evidence type="ECO:0000259" key="8">
    <source>
        <dbReference type="PROSITE" id="PS51669"/>
    </source>
</evidence>
<gene>
    <name evidence="9" type="ORF">CSW57_17990</name>
</gene>
<dbReference type="SUPFAM" id="SSF50692">
    <property type="entry name" value="ADC-like"/>
    <property type="match status" value="1"/>
</dbReference>
<sequence length="752" mass="81848">MHEEKTTYCRICEPLCGMIATVEDGKLLSLRPDKQNPLSKGFACPKGIAFTEIVNDPDRVLHPLRKNEFGEFEEVSWDTAMSDITSRLGAIHRRDGADSIGWYFGNPATFSTGHTLWVANFMTLLGTPHVYSAGSQDVNNRFVASHFLYGTPVAAPIPDINRVQFLVIIGANPVVSHGSVMSSPRIRESLQAITNRGGRVLVIDPRRTETAREFEWQPIVPDTDALLLLSLLHVMFAEKLADEDQLAEQSTGLESIKELAAGFAPEMTADRTGIDPQTVRDLARTLVVTDRAAIYGRIGTSLGRAGTLTTALLDIVNLVAGNLDVAGGSMFGDLGIPGQRLGVAALQHVSRFTWNGRRSRVGDLPQVLGTAPASVMAKEMLTPGKGQLKALFVSAGNPVLSVPNGDELSKALGDLELMVSLDFYQNETNAHADYILPTTTMYERSDFLLPFQALFTTPFKQATEAVIPPRGEAREEWEIINELVASLARQAPLLGGLHLFNKFADLVGKPWTPTMLSDLVVRIGIGGDRFGLRRGGLTFEKLINKFPHGKIVADNLEPGQLRKIVTHRARKIRLDAPELLAEIDRLERNTDPRYPLRLIGMREIRSENSWQHNAPMLLRGGRTHAARMHPTDAADRGIAEGELISVASRHGQIALPVTLTDDIKQGVVAIPHGWGHNGNGGWTRANDAASNDLGTGGVNVNKLISSDPEDLERLAGMANMTGVPIQVAALDRTSDSIRDRLSASSDMVSSGE</sequence>
<dbReference type="AlphaFoldDB" id="A0A2G3PIK0"/>
<keyword evidence="3" id="KW-0500">Molybdenum</keyword>
<dbReference type="PANTHER" id="PTHR43742">
    <property type="entry name" value="TRIMETHYLAMINE-N-OXIDE REDUCTASE"/>
    <property type="match status" value="1"/>
</dbReference>
<dbReference type="PANTHER" id="PTHR43742:SF2">
    <property type="entry name" value="ASSIMILATORY NITRATE REDUCTASE CATALYTIC SUBUNIT"/>
    <property type="match status" value="1"/>
</dbReference>
<dbReference type="Gene3D" id="3.40.228.10">
    <property type="entry name" value="Dimethylsulfoxide Reductase, domain 2"/>
    <property type="match status" value="1"/>
</dbReference>
<comment type="cofactor">
    <cofactor evidence="1">
        <name>Mo-bis(molybdopterin guanine dinucleotide)</name>
        <dbReference type="ChEBI" id="CHEBI:60539"/>
    </cofactor>
</comment>
<dbReference type="RefSeq" id="WP_099383982.1">
    <property type="nucleotide sequence ID" value="NZ_PEBD01000010.1"/>
</dbReference>
<keyword evidence="7" id="KW-0411">Iron-sulfur</keyword>
<feature type="domain" description="4Fe-4S Mo/W bis-MGD-type" evidence="8">
    <location>
        <begin position="1"/>
        <end position="58"/>
    </location>
</feature>
<evidence type="ECO:0000256" key="3">
    <source>
        <dbReference type="ARBA" id="ARBA00022505"/>
    </source>
</evidence>
<evidence type="ECO:0000256" key="6">
    <source>
        <dbReference type="ARBA" id="ARBA00023004"/>
    </source>
</evidence>
<organism evidence="9 10">
    <name type="scientific">Williamsia marianensis</name>
    <dbReference type="NCBI Taxonomy" id="85044"/>
    <lineage>
        <taxon>Bacteria</taxon>
        <taxon>Bacillati</taxon>
        <taxon>Actinomycetota</taxon>
        <taxon>Actinomycetes</taxon>
        <taxon>Mycobacteriales</taxon>
        <taxon>Nocardiaceae</taxon>
        <taxon>Williamsia</taxon>
    </lineage>
</organism>
<dbReference type="Pfam" id="PF04879">
    <property type="entry name" value="Molybdop_Fe4S4"/>
    <property type="match status" value="1"/>
</dbReference>
<dbReference type="InterPro" id="IPR006657">
    <property type="entry name" value="MoPterin_dinucl-bd_dom"/>
</dbReference>
<dbReference type="Pfam" id="PF00384">
    <property type="entry name" value="Molybdopterin"/>
    <property type="match status" value="1"/>
</dbReference>
<accession>A0A2G3PIK0</accession>
<dbReference type="GO" id="GO:0016491">
    <property type="term" value="F:oxidoreductase activity"/>
    <property type="evidence" value="ECO:0007669"/>
    <property type="project" value="UniProtKB-KW"/>
</dbReference>
<dbReference type="Gene3D" id="3.40.50.740">
    <property type="match status" value="1"/>
</dbReference>
<keyword evidence="5" id="KW-0560">Oxidoreductase</keyword>
<evidence type="ECO:0000256" key="1">
    <source>
        <dbReference type="ARBA" id="ARBA00001942"/>
    </source>
</evidence>
<dbReference type="SMART" id="SM00926">
    <property type="entry name" value="Molybdop_Fe4S4"/>
    <property type="match status" value="1"/>
</dbReference>
<dbReference type="GO" id="GO:0046872">
    <property type="term" value="F:metal ion binding"/>
    <property type="evidence" value="ECO:0007669"/>
    <property type="project" value="UniProtKB-KW"/>
</dbReference>
<dbReference type="InterPro" id="IPR006655">
    <property type="entry name" value="Mopterin_OxRdtase_prok_CS"/>
</dbReference>
<proteinExistence type="inferred from homology"/>
<dbReference type="InterPro" id="IPR006963">
    <property type="entry name" value="Mopterin_OxRdtase_4Fe-4S_dom"/>
</dbReference>
<reference evidence="9 10" key="1">
    <citation type="submission" date="2017-10" db="EMBL/GenBank/DDBJ databases">
        <title>The draft genome sequence of Williamsia sp. BULT 1.1 isolated from the semi-arid grassland soils from South Africa.</title>
        <authorList>
            <person name="Kabwe M.H."/>
            <person name="Govender N."/>
            <person name="Mutseka Lunga P."/>
            <person name="Vikram S."/>
            <person name="Makhalanyane T.P."/>
        </authorList>
    </citation>
    <scope>NUCLEOTIDE SEQUENCE [LARGE SCALE GENOMIC DNA]</scope>
    <source>
        <strain evidence="9 10">BULT 1.1</strain>
    </source>
</reference>
<comment type="similarity">
    <text evidence="2">Belongs to the prokaryotic molybdopterin-containing oxidoreductase family.</text>
</comment>
<dbReference type="Pfam" id="PF01568">
    <property type="entry name" value="Molydop_binding"/>
    <property type="match status" value="1"/>
</dbReference>
<dbReference type="InterPro" id="IPR009010">
    <property type="entry name" value="Asp_de-COase-like_dom_sf"/>
</dbReference>
<dbReference type="GO" id="GO:0043546">
    <property type="term" value="F:molybdopterin cofactor binding"/>
    <property type="evidence" value="ECO:0007669"/>
    <property type="project" value="InterPro"/>
</dbReference>
<dbReference type="Proteomes" id="UP000225108">
    <property type="component" value="Unassembled WGS sequence"/>
</dbReference>
<dbReference type="InterPro" id="IPR006656">
    <property type="entry name" value="Mopterin_OxRdtase"/>
</dbReference>